<gene>
    <name evidence="7" type="ORF">AsFPU1_0608</name>
</gene>
<name>A0A401ID66_APHSA</name>
<evidence type="ECO:0000313" key="7">
    <source>
        <dbReference type="EMBL" id="GBF79215.1"/>
    </source>
</evidence>
<keyword evidence="1" id="KW-0645">Protease</keyword>
<dbReference type="CDD" id="cd08070">
    <property type="entry name" value="MPN_like"/>
    <property type="match status" value="1"/>
</dbReference>
<organism evidence="7 8">
    <name type="scientific">Aphanothece sacrum FPU1</name>
    <dbReference type="NCBI Taxonomy" id="1920663"/>
    <lineage>
        <taxon>Bacteria</taxon>
        <taxon>Bacillati</taxon>
        <taxon>Cyanobacteriota</taxon>
        <taxon>Cyanophyceae</taxon>
        <taxon>Oscillatoriophycideae</taxon>
        <taxon>Chroococcales</taxon>
        <taxon>Aphanothecaceae</taxon>
        <taxon>Aphanothece</taxon>
    </lineage>
</organism>
<dbReference type="Pfam" id="PF14464">
    <property type="entry name" value="Prok-JAB"/>
    <property type="match status" value="1"/>
</dbReference>
<dbReference type="FunFam" id="3.40.140.10:FF:000085">
    <property type="entry name" value="Mov34/MPN/PAD-1 family protein"/>
    <property type="match status" value="1"/>
</dbReference>
<feature type="domain" description="MPN" evidence="6">
    <location>
        <begin position="2"/>
        <end position="156"/>
    </location>
</feature>
<dbReference type="EMBL" id="BDQK01000001">
    <property type="protein sequence ID" value="GBF79215.1"/>
    <property type="molecule type" value="Genomic_DNA"/>
</dbReference>
<keyword evidence="5" id="KW-0482">Metalloprotease</keyword>
<dbReference type="InterPro" id="IPR037518">
    <property type="entry name" value="MPN"/>
</dbReference>
<dbReference type="PROSITE" id="PS50249">
    <property type="entry name" value="MPN"/>
    <property type="match status" value="1"/>
</dbReference>
<dbReference type="OrthoDB" id="9802958at2"/>
<dbReference type="InterPro" id="IPR051929">
    <property type="entry name" value="VirAsm_ModProt"/>
</dbReference>
<evidence type="ECO:0000259" key="6">
    <source>
        <dbReference type="PROSITE" id="PS50249"/>
    </source>
</evidence>
<dbReference type="AlphaFoldDB" id="A0A401ID66"/>
<dbReference type="SMART" id="SM00232">
    <property type="entry name" value="JAB_MPN"/>
    <property type="match status" value="1"/>
</dbReference>
<proteinExistence type="predicted"/>
<dbReference type="SUPFAM" id="SSF102712">
    <property type="entry name" value="JAB1/MPN domain"/>
    <property type="match status" value="1"/>
</dbReference>
<keyword evidence="2" id="KW-0479">Metal-binding</keyword>
<dbReference type="InterPro" id="IPR000555">
    <property type="entry name" value="JAMM/MPN+_dom"/>
</dbReference>
<comment type="caution">
    <text evidence="7">The sequence shown here is derived from an EMBL/GenBank/DDBJ whole genome shotgun (WGS) entry which is preliminary data.</text>
</comment>
<keyword evidence="4" id="KW-0862">Zinc</keyword>
<protein>
    <submittedName>
        <fullName evidence="7">Mov34/MPN/PAD-1 protein</fullName>
    </submittedName>
</protein>
<dbReference type="Gene3D" id="3.40.140.10">
    <property type="entry name" value="Cytidine Deaminase, domain 2"/>
    <property type="match status" value="1"/>
</dbReference>
<keyword evidence="3" id="KW-0378">Hydrolase</keyword>
<dbReference type="PANTHER" id="PTHR34858:SF1">
    <property type="entry name" value="CYSO-CYSTEINE PEPTIDASE"/>
    <property type="match status" value="1"/>
</dbReference>
<evidence type="ECO:0000256" key="3">
    <source>
        <dbReference type="ARBA" id="ARBA00022801"/>
    </source>
</evidence>
<dbReference type="RefSeq" id="WP_124977448.1">
    <property type="nucleotide sequence ID" value="NZ_BDQK01000001.1"/>
</dbReference>
<dbReference type="GO" id="GO:0008235">
    <property type="term" value="F:metalloexopeptidase activity"/>
    <property type="evidence" value="ECO:0007669"/>
    <property type="project" value="TreeGrafter"/>
</dbReference>
<accession>A0A401ID66</accession>
<sequence length="156" mass="17894">MIEVASHHLKQISLHAQMVYPEECCGLLLGLINENSTRLVEVRETENSWDSPDEKLFLDLVDSTGKNISKHNRFTIAPEIILKVQKECRDRNLDIIGVYHSHPDYPAIPSEFDLAIAWSQYSYIIISLKQGKITDIRSWKLDDNNQFQGEIITNVA</sequence>
<dbReference type="GO" id="GO:0008270">
    <property type="term" value="F:zinc ion binding"/>
    <property type="evidence" value="ECO:0007669"/>
    <property type="project" value="TreeGrafter"/>
</dbReference>
<dbReference type="PANTHER" id="PTHR34858">
    <property type="entry name" value="CYSO-CYSTEINE PEPTIDASE"/>
    <property type="match status" value="1"/>
</dbReference>
<dbReference type="Proteomes" id="UP000287247">
    <property type="component" value="Unassembled WGS sequence"/>
</dbReference>
<keyword evidence="8" id="KW-1185">Reference proteome</keyword>
<dbReference type="InterPro" id="IPR028090">
    <property type="entry name" value="JAB_dom_prok"/>
</dbReference>
<reference evidence="8" key="1">
    <citation type="submission" date="2017-05" db="EMBL/GenBank/DDBJ databases">
        <title>Physiological properties and genetic analysis related to exopolysaccharide production of fresh-water unicellular cyanobacterium Aphanothece sacrum, Suizenji Nori, that has been cultured as a food source in Japan.</title>
        <authorList>
            <person name="Kanesaki Y."/>
            <person name="Yoshikawa S."/>
            <person name="Ohki K."/>
        </authorList>
    </citation>
    <scope>NUCLEOTIDE SEQUENCE [LARGE SCALE GENOMIC DNA]</scope>
    <source>
        <strain evidence="8">FPU1</strain>
    </source>
</reference>
<evidence type="ECO:0000256" key="5">
    <source>
        <dbReference type="ARBA" id="ARBA00023049"/>
    </source>
</evidence>
<evidence type="ECO:0000256" key="2">
    <source>
        <dbReference type="ARBA" id="ARBA00022723"/>
    </source>
</evidence>
<evidence type="ECO:0000256" key="4">
    <source>
        <dbReference type="ARBA" id="ARBA00022833"/>
    </source>
</evidence>
<dbReference type="GO" id="GO:0006508">
    <property type="term" value="P:proteolysis"/>
    <property type="evidence" value="ECO:0007669"/>
    <property type="project" value="UniProtKB-KW"/>
</dbReference>
<evidence type="ECO:0000256" key="1">
    <source>
        <dbReference type="ARBA" id="ARBA00022670"/>
    </source>
</evidence>
<evidence type="ECO:0000313" key="8">
    <source>
        <dbReference type="Proteomes" id="UP000287247"/>
    </source>
</evidence>